<comment type="caution">
    <text evidence="2">The sequence shown here is derived from an EMBL/GenBank/DDBJ whole genome shotgun (WGS) entry which is preliminary data.</text>
</comment>
<dbReference type="InterPro" id="IPR014507">
    <property type="entry name" value="Baseplate_assembly_J_pred"/>
</dbReference>
<dbReference type="EMBL" id="JAEKFT010000010">
    <property type="protein sequence ID" value="MBT0961667.1"/>
    <property type="molecule type" value="Genomic_DNA"/>
</dbReference>
<dbReference type="PIRSF" id="PIRSF020481">
    <property type="entry name" value="BAP"/>
    <property type="match status" value="1"/>
</dbReference>
<dbReference type="Proteomes" id="UP000694660">
    <property type="component" value="Unassembled WGS sequence"/>
</dbReference>
<dbReference type="InterPro" id="IPR058530">
    <property type="entry name" value="Baseplate_J-like_C"/>
</dbReference>
<feature type="domain" description="Baseplate J-like C-terminal" evidence="1">
    <location>
        <begin position="216"/>
        <end position="297"/>
    </location>
</feature>
<name>A0A944DC38_DENI1</name>
<dbReference type="Pfam" id="PF26079">
    <property type="entry name" value="Baseplate_J_C"/>
    <property type="match status" value="1"/>
</dbReference>
<evidence type="ECO:0000313" key="3">
    <source>
        <dbReference type="Proteomes" id="UP000694660"/>
    </source>
</evidence>
<evidence type="ECO:0000313" key="2">
    <source>
        <dbReference type="EMBL" id="MBT0961667.1"/>
    </source>
</evidence>
<dbReference type="PANTHER" id="PTHR35862:SF1">
    <property type="entry name" value="FELS-2 PROPHAGE PROTEIN"/>
    <property type="match status" value="1"/>
</dbReference>
<organism evidence="2 3">
    <name type="scientific">Denitromonas iodatirespirans</name>
    <dbReference type="NCBI Taxonomy" id="2795389"/>
    <lineage>
        <taxon>Bacteria</taxon>
        <taxon>Pseudomonadati</taxon>
        <taxon>Pseudomonadota</taxon>
        <taxon>Betaproteobacteria</taxon>
        <taxon>Rhodocyclales</taxon>
        <taxon>Zoogloeaceae</taxon>
        <taxon>Denitromonas</taxon>
    </lineage>
</organism>
<dbReference type="PANTHER" id="PTHR35862">
    <property type="entry name" value="FELS-2 PROPHAGE PROTEIN"/>
    <property type="match status" value="1"/>
</dbReference>
<keyword evidence="3" id="KW-1185">Reference proteome</keyword>
<dbReference type="AlphaFoldDB" id="A0A944DC38"/>
<gene>
    <name evidence="2" type="ORF">I8J34_10840</name>
</gene>
<dbReference type="RefSeq" id="WP_214361423.1">
    <property type="nucleotide sequence ID" value="NZ_JAEKFT010000010.1"/>
</dbReference>
<proteinExistence type="predicted"/>
<reference evidence="3" key="1">
    <citation type="journal article" date="2022" name="ISME J.">
        <title>Genetic and phylogenetic analysis of dissimilatory iodate-reducing bacteria identifies potential niches across the world's oceans.</title>
        <authorList>
            <person name="Reyes-Umana V."/>
            <person name="Henning Z."/>
            <person name="Lee K."/>
            <person name="Barnum T.P."/>
            <person name="Coates J.D."/>
        </authorList>
    </citation>
    <scope>NUCLEOTIDE SEQUENCE [LARGE SCALE GENOMIC DNA]</scope>
    <source>
        <strain evidence="3">IR12</strain>
    </source>
</reference>
<protein>
    <submittedName>
        <fullName evidence="2">Baseplate J/gp47 family protein</fullName>
    </submittedName>
</protein>
<accession>A0A944DC38</accession>
<sequence length="303" mass="31210">MADLIDLSLLPAPAVIEPLDYETILAKRKARLIALTPAEDQAAMAATLALESEPIVKLLEENAYRELILRGRINDAARACMLPWATGADLDNLAALYEVERLTIVPADPEAIPPVAAVMESDTALRRRVQLAPAAMTNAGTRDAYVFHALSADGLVKDVKVSSPAGGDVLVTVLSHDGDGTADVALLGIVGTALAADDVKALCDTVIVQSATIVTYSIDATITVLPGPSPQSVLDAAQAAIDAAVAELHAIGRDVTLSALYAAIHQPGAQGVALASPVADIVVSDTEAAWCTGITLTLAGVGE</sequence>
<evidence type="ECO:0000259" key="1">
    <source>
        <dbReference type="Pfam" id="PF26079"/>
    </source>
</evidence>
<dbReference type="InterPro" id="IPR052726">
    <property type="entry name" value="Phage_Baseplate_Hub"/>
</dbReference>